<dbReference type="AlphaFoldDB" id="A0A1F6CUS4"/>
<keyword evidence="4" id="KW-0472">Membrane</keyword>
<dbReference type="PROSITE" id="PS00170">
    <property type="entry name" value="CSA_PPIASE_1"/>
    <property type="match status" value="1"/>
</dbReference>
<dbReference type="PANTHER" id="PTHR45625">
    <property type="entry name" value="PEPTIDYL-PROLYL CIS-TRANS ISOMERASE-RELATED"/>
    <property type="match status" value="1"/>
</dbReference>
<dbReference type="PROSITE" id="PS50072">
    <property type="entry name" value="CSA_PPIASE_2"/>
    <property type="match status" value="1"/>
</dbReference>
<evidence type="ECO:0000313" key="7">
    <source>
        <dbReference type="Proteomes" id="UP000178606"/>
    </source>
</evidence>
<comment type="catalytic activity">
    <reaction evidence="3">
        <text>[protein]-peptidylproline (omega=180) = [protein]-peptidylproline (omega=0)</text>
        <dbReference type="Rhea" id="RHEA:16237"/>
        <dbReference type="Rhea" id="RHEA-COMP:10747"/>
        <dbReference type="Rhea" id="RHEA-COMP:10748"/>
        <dbReference type="ChEBI" id="CHEBI:83833"/>
        <dbReference type="ChEBI" id="CHEBI:83834"/>
        <dbReference type="EC" id="5.2.1.8"/>
    </reaction>
</comment>
<comment type="function">
    <text evidence="3">PPIases accelerate the folding of proteins. It catalyzes the cis-trans isomerization of proline imidic peptide bonds in oligopeptides.</text>
</comment>
<evidence type="ECO:0000256" key="2">
    <source>
        <dbReference type="ARBA" id="ARBA00023235"/>
    </source>
</evidence>
<evidence type="ECO:0000256" key="3">
    <source>
        <dbReference type="RuleBase" id="RU363019"/>
    </source>
</evidence>
<dbReference type="InterPro" id="IPR002130">
    <property type="entry name" value="Cyclophilin-type_PPIase_dom"/>
</dbReference>
<name>A0A1F6CUS4_HANXR</name>
<dbReference type="InterPro" id="IPR029000">
    <property type="entry name" value="Cyclophilin-like_dom_sf"/>
</dbReference>
<protein>
    <recommendedName>
        <fullName evidence="3">Peptidyl-prolyl cis-trans isomerase</fullName>
        <shortName evidence="3">PPIase</shortName>
        <ecNumber evidence="3">5.2.1.8</ecNumber>
    </recommendedName>
</protein>
<comment type="similarity">
    <text evidence="3">Belongs to the cyclophilin-type PPIase family.</text>
</comment>
<evidence type="ECO:0000256" key="1">
    <source>
        <dbReference type="ARBA" id="ARBA00023110"/>
    </source>
</evidence>
<comment type="caution">
    <text evidence="6">The sequence shown here is derived from an EMBL/GenBank/DDBJ whole genome shotgun (WGS) entry which is preliminary data.</text>
</comment>
<dbReference type="GO" id="GO:0003755">
    <property type="term" value="F:peptidyl-prolyl cis-trans isomerase activity"/>
    <property type="evidence" value="ECO:0007669"/>
    <property type="project" value="UniProtKB-UniRule"/>
</dbReference>
<evidence type="ECO:0000259" key="5">
    <source>
        <dbReference type="PROSITE" id="PS50072"/>
    </source>
</evidence>
<proteinExistence type="inferred from homology"/>
<dbReference type="InterPro" id="IPR020892">
    <property type="entry name" value="Cyclophilin-type_PPIase_CS"/>
</dbReference>
<gene>
    <name evidence="6" type="ORF">A3F84_06510</name>
</gene>
<dbReference type="InterPro" id="IPR044666">
    <property type="entry name" value="Cyclophilin_A-like"/>
</dbReference>
<evidence type="ECO:0000256" key="4">
    <source>
        <dbReference type="SAM" id="Phobius"/>
    </source>
</evidence>
<keyword evidence="4" id="KW-1133">Transmembrane helix</keyword>
<dbReference type="EMBL" id="MFKF01000131">
    <property type="protein sequence ID" value="OGG52867.1"/>
    <property type="molecule type" value="Genomic_DNA"/>
</dbReference>
<dbReference type="Proteomes" id="UP000178606">
    <property type="component" value="Unassembled WGS sequence"/>
</dbReference>
<feature type="transmembrane region" description="Helical" evidence="4">
    <location>
        <begin position="6"/>
        <end position="27"/>
    </location>
</feature>
<feature type="domain" description="PPIase cyclophilin-type" evidence="5">
    <location>
        <begin position="30"/>
        <end position="185"/>
    </location>
</feature>
<dbReference type="PRINTS" id="PR00153">
    <property type="entry name" value="CSAPPISMRASE"/>
</dbReference>
<dbReference type="GO" id="GO:0006457">
    <property type="term" value="P:protein folding"/>
    <property type="evidence" value="ECO:0007669"/>
    <property type="project" value="InterPro"/>
</dbReference>
<dbReference type="PANTHER" id="PTHR45625:SF4">
    <property type="entry name" value="PEPTIDYLPROLYL ISOMERASE DOMAIN AND WD REPEAT-CONTAINING PROTEIN 1"/>
    <property type="match status" value="1"/>
</dbReference>
<dbReference type="Pfam" id="PF00160">
    <property type="entry name" value="Pro_isomerase"/>
    <property type="match status" value="1"/>
</dbReference>
<keyword evidence="1 3" id="KW-0697">Rotamase</keyword>
<dbReference type="Gene3D" id="2.40.100.10">
    <property type="entry name" value="Cyclophilin-like"/>
    <property type="match status" value="1"/>
</dbReference>
<dbReference type="EC" id="5.2.1.8" evidence="3"/>
<dbReference type="CDD" id="cd00317">
    <property type="entry name" value="cyclophilin"/>
    <property type="match status" value="1"/>
</dbReference>
<sequence length="188" mass="20609">MQFHFIFHNILKILIILSFLAAGIAACGGRKEVGIIETDRGTIVVEFYEKDAPQHVANFKKLASQGFYNGLTFHRIVPGFVIQGGDPKGDGSGGPGYTVPAEIKRNHERGSLAAARTGDHVNPARASSGSQFYICLVDLPQLDELGYTVYGKVIEGMDVVDAIARLPRRPDDQPTEKVVMKSVRVERR</sequence>
<keyword evidence="4" id="KW-0812">Transmembrane</keyword>
<dbReference type="SUPFAM" id="SSF50891">
    <property type="entry name" value="Cyclophilin-like"/>
    <property type="match status" value="1"/>
</dbReference>
<keyword evidence="2 3" id="KW-0413">Isomerase</keyword>
<organism evidence="6 7">
    <name type="scientific">Handelsmanbacteria sp. (strain RIFCSPLOWO2_12_FULL_64_10)</name>
    <dbReference type="NCBI Taxonomy" id="1817868"/>
    <lineage>
        <taxon>Bacteria</taxon>
        <taxon>Candidatus Handelsmaniibacteriota</taxon>
    </lineage>
</organism>
<reference evidence="6 7" key="1">
    <citation type="journal article" date="2016" name="Nat. Commun.">
        <title>Thousands of microbial genomes shed light on interconnected biogeochemical processes in an aquifer system.</title>
        <authorList>
            <person name="Anantharaman K."/>
            <person name="Brown C.T."/>
            <person name="Hug L.A."/>
            <person name="Sharon I."/>
            <person name="Castelle C.J."/>
            <person name="Probst A.J."/>
            <person name="Thomas B.C."/>
            <person name="Singh A."/>
            <person name="Wilkins M.J."/>
            <person name="Karaoz U."/>
            <person name="Brodie E.L."/>
            <person name="Williams K.H."/>
            <person name="Hubbard S.S."/>
            <person name="Banfield J.F."/>
        </authorList>
    </citation>
    <scope>NUCLEOTIDE SEQUENCE [LARGE SCALE GENOMIC DNA]</scope>
    <source>
        <strain evidence="7">RIFCSPLOWO2_12_FULL_64_10</strain>
    </source>
</reference>
<evidence type="ECO:0000313" key="6">
    <source>
        <dbReference type="EMBL" id="OGG52867.1"/>
    </source>
</evidence>
<accession>A0A1F6CUS4</accession>